<organism evidence="1">
    <name type="scientific">Anguilla anguilla</name>
    <name type="common">European freshwater eel</name>
    <name type="synonym">Muraena anguilla</name>
    <dbReference type="NCBI Taxonomy" id="7936"/>
    <lineage>
        <taxon>Eukaryota</taxon>
        <taxon>Metazoa</taxon>
        <taxon>Chordata</taxon>
        <taxon>Craniata</taxon>
        <taxon>Vertebrata</taxon>
        <taxon>Euteleostomi</taxon>
        <taxon>Actinopterygii</taxon>
        <taxon>Neopterygii</taxon>
        <taxon>Teleostei</taxon>
        <taxon>Anguilliformes</taxon>
        <taxon>Anguillidae</taxon>
        <taxon>Anguilla</taxon>
    </lineage>
</organism>
<sequence>MCAVTSRCFKAQKQGLQTNFIFFSEVITLKHSPGV</sequence>
<reference evidence="1" key="2">
    <citation type="journal article" date="2015" name="Fish Shellfish Immunol.">
        <title>Early steps in the European eel (Anguilla anguilla)-Vibrio vulnificus interaction in the gills: Role of the RtxA13 toxin.</title>
        <authorList>
            <person name="Callol A."/>
            <person name="Pajuelo D."/>
            <person name="Ebbesson L."/>
            <person name="Teles M."/>
            <person name="MacKenzie S."/>
            <person name="Amaro C."/>
        </authorList>
    </citation>
    <scope>NUCLEOTIDE SEQUENCE</scope>
</reference>
<accession>A0A0E9T664</accession>
<proteinExistence type="predicted"/>
<dbReference type="AlphaFoldDB" id="A0A0E9T664"/>
<dbReference type="EMBL" id="GBXM01059413">
    <property type="protein sequence ID" value="JAH49164.1"/>
    <property type="molecule type" value="Transcribed_RNA"/>
</dbReference>
<name>A0A0E9T664_ANGAN</name>
<protein>
    <submittedName>
        <fullName evidence="1">Uncharacterized protein</fullName>
    </submittedName>
</protein>
<reference evidence="1" key="1">
    <citation type="submission" date="2014-11" db="EMBL/GenBank/DDBJ databases">
        <authorList>
            <person name="Amaro Gonzalez C."/>
        </authorList>
    </citation>
    <scope>NUCLEOTIDE SEQUENCE</scope>
</reference>
<evidence type="ECO:0000313" key="1">
    <source>
        <dbReference type="EMBL" id="JAH49164.1"/>
    </source>
</evidence>